<evidence type="ECO:0000256" key="12">
    <source>
        <dbReference type="RuleBase" id="RU003567"/>
    </source>
</evidence>
<evidence type="ECO:0000256" key="7">
    <source>
        <dbReference type="HAMAP-Rule" id="MF_00444"/>
    </source>
</evidence>
<feature type="active site" evidence="8">
    <location>
        <position position="127"/>
    </location>
</feature>
<dbReference type="InterPro" id="IPR001907">
    <property type="entry name" value="ClpP"/>
</dbReference>
<dbReference type="RefSeq" id="WP_110987267.1">
    <property type="nucleotide sequence ID" value="NZ_CAWNWM010000011.1"/>
</dbReference>
<dbReference type="PRINTS" id="PR00127">
    <property type="entry name" value="CLPPROTEASEP"/>
</dbReference>
<evidence type="ECO:0000256" key="9">
    <source>
        <dbReference type="PROSITE-ProRule" id="PRU10086"/>
    </source>
</evidence>
<dbReference type="Gene3D" id="3.90.226.10">
    <property type="entry name" value="2-enoyl-CoA Hydratase, Chain A, domain 1"/>
    <property type="match status" value="1"/>
</dbReference>
<feature type="active site" evidence="7 9">
    <location>
        <position position="152"/>
    </location>
</feature>
<dbReference type="PANTHER" id="PTHR10381">
    <property type="entry name" value="ATP-DEPENDENT CLP PROTEASE PROTEOLYTIC SUBUNIT"/>
    <property type="match status" value="1"/>
</dbReference>
<evidence type="ECO:0000256" key="11">
    <source>
        <dbReference type="RuleBase" id="RU000550"/>
    </source>
</evidence>
<evidence type="ECO:0000256" key="4">
    <source>
        <dbReference type="ARBA" id="ARBA00022801"/>
    </source>
</evidence>
<evidence type="ECO:0000256" key="6">
    <source>
        <dbReference type="ARBA" id="ARBA00034021"/>
    </source>
</evidence>
<evidence type="ECO:0000313" key="14">
    <source>
        <dbReference type="EMBL" id="PZD72288.1"/>
    </source>
</evidence>
<dbReference type="HAMAP" id="MF_00444">
    <property type="entry name" value="ClpP"/>
    <property type="match status" value="1"/>
</dbReference>
<gene>
    <name evidence="14" type="primary">clpP_3</name>
    <name evidence="7" type="synonym">clpP</name>
    <name evidence="14" type="ORF">C1752_03875</name>
</gene>
<dbReference type="PROSITE" id="PS00382">
    <property type="entry name" value="CLP_PROTEASE_HIS"/>
    <property type="match status" value="1"/>
</dbReference>
<sequence length="235" mass="25845">MLFSQSPYPSLNAWDHSGQNESPRNIVPMVVEQSGRGERAFDIYSRLLRERIIFLGGGSSSSRGIDDTTADTIVAQLLFLEADDPEQDIYLYINSPGGSVTAGMAIYDTIQHIRPDVCTICFGLAASMGAFLLAAGTSGKRMALPHSRIMIHQPLGGAQGQSVDIEIQAKEILHHKNQLNHLLAQNTGQPFERIEADTERDFFMSAEEAQKYGLIDQVVSRQNLPSHTETVSEVN</sequence>
<dbReference type="PROSITE" id="PS00381">
    <property type="entry name" value="CLP_PROTEASE_SER"/>
    <property type="match status" value="1"/>
</dbReference>
<comment type="catalytic activity">
    <reaction evidence="6 7 9">
        <text>Hydrolysis of proteins to small peptides in the presence of ATP and magnesium. alpha-casein is the usual test substrate. In the absence of ATP, only oligopeptides shorter than five residues are hydrolyzed (such as succinyl-Leu-Tyr-|-NHMec, and Leu-Tyr-Leu-|-Tyr-Trp, in which cleavage of the -Tyr-|-Leu- and -Tyr-|-Trp bonds also occurs).</text>
        <dbReference type="EC" id="3.4.21.92"/>
    </reaction>
</comment>
<comment type="caution">
    <text evidence="14">The sequence shown here is derived from an EMBL/GenBank/DDBJ whole genome shotgun (WGS) entry which is preliminary data.</text>
</comment>
<dbReference type="NCBIfam" id="TIGR00493">
    <property type="entry name" value="clpP"/>
    <property type="match status" value="1"/>
</dbReference>
<evidence type="ECO:0000256" key="1">
    <source>
        <dbReference type="ARBA" id="ARBA00007039"/>
    </source>
</evidence>
<dbReference type="InterPro" id="IPR029045">
    <property type="entry name" value="ClpP/crotonase-like_dom_sf"/>
</dbReference>
<dbReference type="PANTHER" id="PTHR10381:SF70">
    <property type="entry name" value="ATP-DEPENDENT CLP PROTEASE PROTEOLYTIC SUBUNIT"/>
    <property type="match status" value="1"/>
</dbReference>
<feature type="active site" description="Nucleophile" evidence="7">
    <location>
        <position position="127"/>
    </location>
</feature>
<dbReference type="InterPro" id="IPR018215">
    <property type="entry name" value="ClpP_Ser_AS"/>
</dbReference>
<evidence type="ECO:0000256" key="2">
    <source>
        <dbReference type="ARBA" id="ARBA00022490"/>
    </source>
</evidence>
<dbReference type="GO" id="GO:0004176">
    <property type="term" value="F:ATP-dependent peptidase activity"/>
    <property type="evidence" value="ECO:0007669"/>
    <property type="project" value="InterPro"/>
</dbReference>
<dbReference type="Pfam" id="PF00574">
    <property type="entry name" value="CLP_protease"/>
    <property type="match status" value="1"/>
</dbReference>
<proteinExistence type="inferred from homology"/>
<dbReference type="Proteomes" id="UP000248857">
    <property type="component" value="Unassembled WGS sequence"/>
</dbReference>
<dbReference type="GO" id="GO:0009368">
    <property type="term" value="C:endopeptidase Clp complex"/>
    <property type="evidence" value="ECO:0007669"/>
    <property type="project" value="TreeGrafter"/>
</dbReference>
<dbReference type="SUPFAM" id="SSF52096">
    <property type="entry name" value="ClpP/crotonase"/>
    <property type="match status" value="1"/>
</dbReference>
<evidence type="ECO:0000256" key="8">
    <source>
        <dbReference type="PROSITE-ProRule" id="PRU10085"/>
    </source>
</evidence>
<evidence type="ECO:0000256" key="13">
    <source>
        <dbReference type="SAM" id="MobiDB-lite"/>
    </source>
</evidence>
<reference evidence="14 15" key="1">
    <citation type="journal article" date="2018" name="Sci. Rep.">
        <title>A novel species of the marine cyanobacterium Acaryochloris with a unique pigment content and lifestyle.</title>
        <authorList>
            <person name="Partensky F."/>
            <person name="Six C."/>
            <person name="Ratin M."/>
            <person name="Garczarek L."/>
            <person name="Vaulot D."/>
            <person name="Probert I."/>
            <person name="Calteau A."/>
            <person name="Gourvil P."/>
            <person name="Marie D."/>
            <person name="Grebert T."/>
            <person name="Bouchier C."/>
            <person name="Le Panse S."/>
            <person name="Gachenot M."/>
            <person name="Rodriguez F."/>
            <person name="Garrido J.L."/>
        </authorList>
    </citation>
    <scope>NUCLEOTIDE SEQUENCE [LARGE SCALE GENOMIC DNA]</scope>
    <source>
        <strain evidence="14 15">RCC1774</strain>
    </source>
</reference>
<dbReference type="NCBIfam" id="NF009205">
    <property type="entry name" value="PRK12553.1"/>
    <property type="match status" value="1"/>
</dbReference>
<comment type="subunit">
    <text evidence="7">Fourteen ClpP subunits assemble into 2 heptameric rings which stack back to back to give a disk-like structure with a central cavity, resembling the structure of eukaryotic proteasomes.</text>
</comment>
<dbReference type="EMBL" id="PQWO01000011">
    <property type="protein sequence ID" value="PZD72288.1"/>
    <property type="molecule type" value="Genomic_DNA"/>
</dbReference>
<dbReference type="OrthoDB" id="516793at2"/>
<feature type="region of interest" description="Disordered" evidence="13">
    <location>
        <begin position="1"/>
        <end position="22"/>
    </location>
</feature>
<dbReference type="EC" id="3.4.21.92" evidence="7 10"/>
<dbReference type="GO" id="GO:0004252">
    <property type="term" value="F:serine-type endopeptidase activity"/>
    <property type="evidence" value="ECO:0007669"/>
    <property type="project" value="UniProtKB-UniRule"/>
</dbReference>
<dbReference type="InterPro" id="IPR023562">
    <property type="entry name" value="ClpP/TepA"/>
</dbReference>
<dbReference type="CDD" id="cd07017">
    <property type="entry name" value="S14_ClpP_2"/>
    <property type="match status" value="1"/>
</dbReference>
<dbReference type="InterPro" id="IPR033135">
    <property type="entry name" value="ClpP_His_AS"/>
</dbReference>
<dbReference type="AlphaFoldDB" id="A0A2W1JF95"/>
<accession>A0A2W1JF95</accession>
<dbReference type="NCBIfam" id="NF001368">
    <property type="entry name" value="PRK00277.1"/>
    <property type="match status" value="1"/>
</dbReference>
<keyword evidence="3 7" id="KW-0645">Protease</keyword>
<evidence type="ECO:0000256" key="10">
    <source>
        <dbReference type="RuleBase" id="RU000549"/>
    </source>
</evidence>
<evidence type="ECO:0000313" key="15">
    <source>
        <dbReference type="Proteomes" id="UP000248857"/>
    </source>
</evidence>
<comment type="similarity">
    <text evidence="1 7 12">Belongs to the peptidase S14 family.</text>
</comment>
<comment type="subcellular location">
    <subcellularLocation>
        <location evidence="7">Cytoplasm</location>
    </subcellularLocation>
</comment>
<keyword evidence="15" id="KW-1185">Reference proteome</keyword>
<dbReference type="GO" id="GO:0005737">
    <property type="term" value="C:cytoplasm"/>
    <property type="evidence" value="ECO:0007669"/>
    <property type="project" value="UniProtKB-SubCell"/>
</dbReference>
<protein>
    <recommendedName>
        <fullName evidence="7 12">ATP-dependent Clp protease proteolytic subunit</fullName>
        <ecNumber evidence="7 10">3.4.21.92</ecNumber>
    </recommendedName>
    <alternativeName>
        <fullName evidence="7">Endopeptidase Clp</fullName>
    </alternativeName>
</protein>
<keyword evidence="2 7" id="KW-0963">Cytoplasm</keyword>
<organism evidence="14 15">
    <name type="scientific">Acaryochloris thomasi RCC1774</name>
    <dbReference type="NCBI Taxonomy" id="1764569"/>
    <lineage>
        <taxon>Bacteria</taxon>
        <taxon>Bacillati</taxon>
        <taxon>Cyanobacteriota</taxon>
        <taxon>Cyanophyceae</taxon>
        <taxon>Acaryochloridales</taxon>
        <taxon>Acaryochloridaceae</taxon>
        <taxon>Acaryochloris</taxon>
        <taxon>Acaryochloris thomasi</taxon>
    </lineage>
</organism>
<evidence type="ECO:0000256" key="3">
    <source>
        <dbReference type="ARBA" id="ARBA00022670"/>
    </source>
</evidence>
<evidence type="ECO:0000256" key="5">
    <source>
        <dbReference type="ARBA" id="ARBA00022825"/>
    </source>
</evidence>
<dbReference type="FunFam" id="3.90.226.10:FF:000001">
    <property type="entry name" value="ATP-dependent Clp protease proteolytic subunit"/>
    <property type="match status" value="1"/>
</dbReference>
<comment type="function">
    <text evidence="7 11">Cleaves peptides in various proteins in a process that requires ATP hydrolysis. Has a chymotrypsin-like activity. Plays a major role in the degradation of misfolded proteins.</text>
</comment>
<name>A0A2W1JF95_9CYAN</name>
<keyword evidence="4 7" id="KW-0378">Hydrolase</keyword>
<dbReference type="GO" id="GO:0006515">
    <property type="term" value="P:protein quality control for misfolded or incompletely synthesized proteins"/>
    <property type="evidence" value="ECO:0007669"/>
    <property type="project" value="TreeGrafter"/>
</dbReference>
<dbReference type="GO" id="GO:0051117">
    <property type="term" value="F:ATPase binding"/>
    <property type="evidence" value="ECO:0007669"/>
    <property type="project" value="TreeGrafter"/>
</dbReference>
<keyword evidence="5 7" id="KW-0720">Serine protease</keyword>